<reference evidence="1" key="1">
    <citation type="journal article" date="2021" name="New Phytol.">
        <title>Evolutionary innovations through gain and loss of genes in the ectomycorrhizal Boletales.</title>
        <authorList>
            <person name="Wu G."/>
            <person name="Miyauchi S."/>
            <person name="Morin E."/>
            <person name="Kuo A."/>
            <person name="Drula E."/>
            <person name="Varga T."/>
            <person name="Kohler A."/>
            <person name="Feng B."/>
            <person name="Cao Y."/>
            <person name="Lipzen A."/>
            <person name="Daum C."/>
            <person name="Hundley H."/>
            <person name="Pangilinan J."/>
            <person name="Johnson J."/>
            <person name="Barry K."/>
            <person name="LaButti K."/>
            <person name="Ng V."/>
            <person name="Ahrendt S."/>
            <person name="Min B."/>
            <person name="Choi I.G."/>
            <person name="Park H."/>
            <person name="Plett J.M."/>
            <person name="Magnuson J."/>
            <person name="Spatafora J.W."/>
            <person name="Nagy L.G."/>
            <person name="Henrissat B."/>
            <person name="Grigoriev I.V."/>
            <person name="Yang Z.L."/>
            <person name="Xu J."/>
            <person name="Martin F.M."/>
        </authorList>
    </citation>
    <scope>NUCLEOTIDE SEQUENCE</scope>
    <source>
        <strain evidence="1">ATCC 28755</strain>
    </source>
</reference>
<name>A0ACB8AFK6_9AGAM</name>
<keyword evidence="2" id="KW-1185">Reference proteome</keyword>
<dbReference type="EMBL" id="MU267669">
    <property type="protein sequence ID" value="KAH7911733.1"/>
    <property type="molecule type" value="Genomic_DNA"/>
</dbReference>
<protein>
    <submittedName>
        <fullName evidence="1">Uncharacterized protein</fullName>
    </submittedName>
</protein>
<evidence type="ECO:0000313" key="2">
    <source>
        <dbReference type="Proteomes" id="UP000790377"/>
    </source>
</evidence>
<organism evidence="1 2">
    <name type="scientific">Hygrophoropsis aurantiaca</name>
    <dbReference type="NCBI Taxonomy" id="72124"/>
    <lineage>
        <taxon>Eukaryota</taxon>
        <taxon>Fungi</taxon>
        <taxon>Dikarya</taxon>
        <taxon>Basidiomycota</taxon>
        <taxon>Agaricomycotina</taxon>
        <taxon>Agaricomycetes</taxon>
        <taxon>Agaricomycetidae</taxon>
        <taxon>Boletales</taxon>
        <taxon>Coniophorineae</taxon>
        <taxon>Hygrophoropsidaceae</taxon>
        <taxon>Hygrophoropsis</taxon>
    </lineage>
</organism>
<accession>A0ACB8AFK6</accession>
<dbReference type="Proteomes" id="UP000790377">
    <property type="component" value="Unassembled WGS sequence"/>
</dbReference>
<proteinExistence type="predicted"/>
<gene>
    <name evidence="1" type="ORF">BJ138DRAFT_1149942</name>
</gene>
<evidence type="ECO:0000313" key="1">
    <source>
        <dbReference type="EMBL" id="KAH7911733.1"/>
    </source>
</evidence>
<comment type="caution">
    <text evidence="1">The sequence shown here is derived from an EMBL/GenBank/DDBJ whole genome shotgun (WGS) entry which is preliminary data.</text>
</comment>
<sequence length="289" mass="32431">MGLSVVAVMATGTALQGFAILLTVWRLWYRLSMQRFWCDDGWALFAMVCGMICLIADWVIFRAPPEESIIGDWVATITFICVIWAVRMSLLCTIARLMPPSKRCSHVLVGITALFALIFCGLLVQNIYRCLSGCYYLPSGTPSCPFYVIMAIYELTVDVLSDAILVALPLRILWAIKLRRKRHRKMVLTAFSSSIIISLVSIFRTTCRLMELPFLVLIGAELELASCHVVCSLLVVVTYLDRWLGNDSCDEETSRHGSDCPSQEYSMHLTTVDLERSSGYDTNSEIDPS</sequence>